<feature type="domain" description="HTH hxlR-type" evidence="4">
    <location>
        <begin position="52"/>
        <end position="151"/>
    </location>
</feature>
<evidence type="ECO:0000256" key="1">
    <source>
        <dbReference type="ARBA" id="ARBA00023015"/>
    </source>
</evidence>
<dbReference type="SUPFAM" id="SSF46785">
    <property type="entry name" value="Winged helix' DNA-binding domain"/>
    <property type="match status" value="1"/>
</dbReference>
<gene>
    <name evidence="5" type="ORF">GON03_08920</name>
</gene>
<evidence type="ECO:0000259" key="4">
    <source>
        <dbReference type="PROSITE" id="PS51118"/>
    </source>
</evidence>
<proteinExistence type="predicted"/>
<dbReference type="Gene3D" id="1.10.10.10">
    <property type="entry name" value="Winged helix-like DNA-binding domain superfamily/Winged helix DNA-binding domain"/>
    <property type="match status" value="1"/>
</dbReference>
<dbReference type="Proteomes" id="UP000473525">
    <property type="component" value="Unassembled WGS sequence"/>
</dbReference>
<dbReference type="Pfam" id="PF01638">
    <property type="entry name" value="HxlR"/>
    <property type="match status" value="1"/>
</dbReference>
<dbReference type="AlphaFoldDB" id="A0A6L6XPU2"/>
<dbReference type="PANTHER" id="PTHR33204">
    <property type="entry name" value="TRANSCRIPTIONAL REGULATOR, MARR FAMILY"/>
    <property type="match status" value="1"/>
</dbReference>
<sequence length="199" mass="22056">MVARASRSRGWVWVTDPASRSRLGLSTRPSPAYAVTVTTTEIPALAWSTDNCTVGRAMAILGERWTFVVLREVINGVRRFEDIRSHSGIPRQVLSDRLALLVEHGILTRVPYRAEGKRERHEYRLTPKGFDLYPVLVAIADWGARYLADPAGPPVEVAHRDCGAVVHAEMVCEEGHVIVERRDAAPRPGPGAVPVRRHA</sequence>
<evidence type="ECO:0000256" key="3">
    <source>
        <dbReference type="ARBA" id="ARBA00023163"/>
    </source>
</evidence>
<dbReference type="InterPro" id="IPR002577">
    <property type="entry name" value="HTH_HxlR"/>
</dbReference>
<evidence type="ECO:0000313" key="6">
    <source>
        <dbReference type="Proteomes" id="UP000473525"/>
    </source>
</evidence>
<name>A0A6L6XPU2_9ACTN</name>
<accession>A0A6L6XPU2</accession>
<dbReference type="PANTHER" id="PTHR33204:SF36">
    <property type="entry name" value="TRANSCRIPTIONAL REGULATORY PROTEIN"/>
    <property type="match status" value="1"/>
</dbReference>
<keyword evidence="2" id="KW-0238">DNA-binding</keyword>
<keyword evidence="1" id="KW-0805">Transcription regulation</keyword>
<keyword evidence="3" id="KW-0804">Transcription</keyword>
<protein>
    <submittedName>
        <fullName evidence="5">Transcriptional regulator</fullName>
    </submittedName>
</protein>
<dbReference type="PROSITE" id="PS51118">
    <property type="entry name" value="HTH_HXLR"/>
    <property type="match status" value="1"/>
</dbReference>
<dbReference type="EMBL" id="WSEK01000004">
    <property type="protein sequence ID" value="MVQ49304.1"/>
    <property type="molecule type" value="Genomic_DNA"/>
</dbReference>
<dbReference type="InterPro" id="IPR036388">
    <property type="entry name" value="WH-like_DNA-bd_sf"/>
</dbReference>
<evidence type="ECO:0000313" key="5">
    <source>
        <dbReference type="EMBL" id="MVQ49304.1"/>
    </source>
</evidence>
<evidence type="ECO:0000256" key="2">
    <source>
        <dbReference type="ARBA" id="ARBA00023125"/>
    </source>
</evidence>
<organism evidence="5 6">
    <name type="scientific">Nocardioides agri</name>
    <dbReference type="NCBI Taxonomy" id="2682843"/>
    <lineage>
        <taxon>Bacteria</taxon>
        <taxon>Bacillati</taxon>
        <taxon>Actinomycetota</taxon>
        <taxon>Actinomycetes</taxon>
        <taxon>Propionibacteriales</taxon>
        <taxon>Nocardioidaceae</taxon>
        <taxon>Nocardioides</taxon>
    </lineage>
</organism>
<dbReference type="InterPro" id="IPR036390">
    <property type="entry name" value="WH_DNA-bd_sf"/>
</dbReference>
<keyword evidence="6" id="KW-1185">Reference proteome</keyword>
<dbReference type="GO" id="GO:0003677">
    <property type="term" value="F:DNA binding"/>
    <property type="evidence" value="ECO:0007669"/>
    <property type="project" value="UniProtKB-KW"/>
</dbReference>
<reference evidence="5 6" key="1">
    <citation type="submission" date="2019-12" db="EMBL/GenBank/DDBJ databases">
        <authorList>
            <person name="Huq M.A."/>
        </authorList>
    </citation>
    <scope>NUCLEOTIDE SEQUENCE [LARGE SCALE GENOMIC DNA]</scope>
    <source>
        <strain evidence="5 6">MAH-18</strain>
    </source>
</reference>
<comment type="caution">
    <text evidence="5">The sequence shown here is derived from an EMBL/GenBank/DDBJ whole genome shotgun (WGS) entry which is preliminary data.</text>
</comment>